<dbReference type="EMBL" id="DF977455">
    <property type="protein sequence ID" value="GAW25640.1"/>
    <property type="molecule type" value="Genomic_DNA"/>
</dbReference>
<organism evidence="2">
    <name type="scientific">Rosellinia necatrix</name>
    <name type="common">White root-rot fungus</name>
    <dbReference type="NCBI Taxonomy" id="77044"/>
    <lineage>
        <taxon>Eukaryota</taxon>
        <taxon>Fungi</taxon>
        <taxon>Dikarya</taxon>
        <taxon>Ascomycota</taxon>
        <taxon>Pezizomycotina</taxon>
        <taxon>Sordariomycetes</taxon>
        <taxon>Xylariomycetidae</taxon>
        <taxon>Xylariales</taxon>
        <taxon>Xylariaceae</taxon>
        <taxon>Rosellinia</taxon>
    </lineage>
</organism>
<dbReference type="Proteomes" id="UP000054516">
    <property type="component" value="Unassembled WGS sequence"/>
</dbReference>
<reference evidence="2" key="1">
    <citation type="submission" date="2016-03" db="EMBL/GenBank/DDBJ databases">
        <title>Draft genome sequence of Rosellinia necatrix.</title>
        <authorList>
            <person name="Kanematsu S."/>
        </authorList>
    </citation>
    <scope>NUCLEOTIDE SEQUENCE [LARGE SCALE GENOMIC DNA]</scope>
    <source>
        <strain evidence="2">W97</strain>
    </source>
</reference>
<evidence type="ECO:0000313" key="3">
    <source>
        <dbReference type="Proteomes" id="UP000054516"/>
    </source>
</evidence>
<feature type="region of interest" description="Disordered" evidence="1">
    <location>
        <begin position="1"/>
        <end position="37"/>
    </location>
</feature>
<dbReference type="AlphaFoldDB" id="A0A1S8A7E1"/>
<protein>
    <submittedName>
        <fullName evidence="2">Uncharacterized protein</fullName>
    </submittedName>
</protein>
<keyword evidence="3" id="KW-1185">Reference proteome</keyword>
<sequence length="101" mass="11307">MTPNPSTSVDDWSPKVVCSRLTQTAPNEKGEEERSRSRILSTVHLAGRFTPRRSQAYRVAIPPHPSAKPWMRSHLRADVDARWLTLPVIINLHAGAIPKSC</sequence>
<proteinExistence type="predicted"/>
<accession>A0A1S8A7E1</accession>
<evidence type="ECO:0000313" key="2">
    <source>
        <dbReference type="EMBL" id="GAW25640.1"/>
    </source>
</evidence>
<gene>
    <name evidence="2" type="ORF">SAMD00023353_1001400</name>
</gene>
<evidence type="ECO:0000256" key="1">
    <source>
        <dbReference type="SAM" id="MobiDB-lite"/>
    </source>
</evidence>
<name>A0A1S8A7E1_ROSNE</name>
<feature type="compositionally biased region" description="Polar residues" evidence="1">
    <location>
        <begin position="1"/>
        <end position="10"/>
    </location>
</feature>